<dbReference type="Proteomes" id="UP000248966">
    <property type="component" value="Unassembled WGS sequence"/>
</dbReference>
<evidence type="ECO:0000313" key="1">
    <source>
        <dbReference type="EMBL" id="RAN98168.1"/>
    </source>
</evidence>
<evidence type="ECO:0000313" key="2">
    <source>
        <dbReference type="Proteomes" id="UP000248966"/>
    </source>
</evidence>
<reference evidence="1 2" key="1">
    <citation type="submission" date="2018-03" db="EMBL/GenBank/DDBJ databases">
        <title>Defining the species Micromonospora saelicesensis and Micromonospora noduli under the framework of genomics.</title>
        <authorList>
            <person name="Riesco R."/>
            <person name="Trujillo M.E."/>
        </authorList>
    </citation>
    <scope>NUCLEOTIDE SEQUENCE [LARGE SCALE GENOMIC DNA]</scope>
    <source>
        <strain evidence="1 2">LAH08</strain>
    </source>
</reference>
<proteinExistence type="predicted"/>
<organism evidence="1 2">
    <name type="scientific">Micromonospora noduli</name>
    <dbReference type="NCBI Taxonomy" id="709876"/>
    <lineage>
        <taxon>Bacteria</taxon>
        <taxon>Bacillati</taxon>
        <taxon>Actinomycetota</taxon>
        <taxon>Actinomycetes</taxon>
        <taxon>Micromonosporales</taxon>
        <taxon>Micromonosporaceae</taxon>
        <taxon>Micromonospora</taxon>
    </lineage>
</organism>
<comment type="caution">
    <text evidence="1">The sequence shown here is derived from an EMBL/GenBank/DDBJ whole genome shotgun (WGS) entry which is preliminary data.</text>
</comment>
<dbReference type="RefSeq" id="WP_112585922.1">
    <property type="nucleotide sequence ID" value="NZ_PYAA01000026.1"/>
</dbReference>
<gene>
    <name evidence="1" type="ORF">LAH08_04238</name>
</gene>
<protein>
    <submittedName>
        <fullName evidence="1">Uncharacterized protein</fullName>
    </submittedName>
</protein>
<accession>A0A328N6C3</accession>
<dbReference type="AlphaFoldDB" id="A0A328N6C3"/>
<sequence length="241" mass="27586">MDALLAKVIERHGGLDRWNTASTLTTRLTYSGPFWAFKGRPDFDSTELVEADLHRERIRHVQEGTGQVTEYDSDTDRVTVIAADGSLIDELANPRASFAGYTRESQWTVAQAAYFRGYATWHYLVEPFLFTWPGVEAHEVEPWTQENGESWRVLRVTFPESLHTHTDTQLYYFDDGGLLRRMDYQPVVNGSSPTAHYVSGATEVDGLVVPTRRRIHIRQEDRTPDLSWTPITLDLADVRIR</sequence>
<name>A0A328N6C3_9ACTN</name>
<dbReference type="EMBL" id="PYAA01000026">
    <property type="protein sequence ID" value="RAN98168.1"/>
    <property type="molecule type" value="Genomic_DNA"/>
</dbReference>